<evidence type="ECO:0000256" key="1">
    <source>
        <dbReference type="SAM" id="SignalP"/>
    </source>
</evidence>
<organism evidence="2">
    <name type="scientific">Fagus sylvatica</name>
    <name type="common">Beechnut</name>
    <dbReference type="NCBI Taxonomy" id="28930"/>
    <lineage>
        <taxon>Eukaryota</taxon>
        <taxon>Viridiplantae</taxon>
        <taxon>Streptophyta</taxon>
        <taxon>Embryophyta</taxon>
        <taxon>Tracheophyta</taxon>
        <taxon>Spermatophyta</taxon>
        <taxon>Magnoliopsida</taxon>
        <taxon>eudicotyledons</taxon>
        <taxon>Gunneridae</taxon>
        <taxon>Pentapetalae</taxon>
        <taxon>rosids</taxon>
        <taxon>fabids</taxon>
        <taxon>Fagales</taxon>
        <taxon>Fagaceae</taxon>
        <taxon>Fagus</taxon>
    </lineage>
</organism>
<sequence>MEVKNAKGGTYPLALFVMLILLFNAYCCGAAVLVKGNTTVHCNGRLDECLIEDELELVFLTNPYISRMLANGKPHPTIKAVQNRNKPACGGTDCSKGCKKTAYKRAC</sequence>
<accession>A0A2N9HSJ5</accession>
<feature type="signal peptide" evidence="1">
    <location>
        <begin position="1"/>
        <end position="30"/>
    </location>
</feature>
<feature type="chain" id="PRO_5014699132" evidence="1">
    <location>
        <begin position="31"/>
        <end position="107"/>
    </location>
</feature>
<evidence type="ECO:0000313" key="2">
    <source>
        <dbReference type="EMBL" id="SPD14654.1"/>
    </source>
</evidence>
<name>A0A2N9HSJ5_FAGSY</name>
<dbReference type="AlphaFoldDB" id="A0A2N9HSJ5"/>
<keyword evidence="1" id="KW-0732">Signal</keyword>
<protein>
    <submittedName>
        <fullName evidence="2">Uncharacterized protein</fullName>
    </submittedName>
</protein>
<reference evidence="2" key="1">
    <citation type="submission" date="2018-02" db="EMBL/GenBank/DDBJ databases">
        <authorList>
            <person name="Cohen D.B."/>
            <person name="Kent A.D."/>
        </authorList>
    </citation>
    <scope>NUCLEOTIDE SEQUENCE</scope>
</reference>
<dbReference type="EMBL" id="OIVN01003969">
    <property type="protein sequence ID" value="SPD14654.1"/>
    <property type="molecule type" value="Genomic_DNA"/>
</dbReference>
<gene>
    <name evidence="2" type="ORF">FSB_LOCUS42536</name>
</gene>
<proteinExistence type="predicted"/>